<evidence type="ECO:0000256" key="6">
    <source>
        <dbReference type="ARBA" id="ARBA00022692"/>
    </source>
</evidence>
<dbReference type="GO" id="GO:0005743">
    <property type="term" value="C:mitochondrial inner membrane"/>
    <property type="evidence" value="ECO:0007669"/>
    <property type="project" value="UniProtKB-SubCell"/>
</dbReference>
<proteinExistence type="inferred from homology"/>
<comment type="subcellular location">
    <subcellularLocation>
        <location evidence="2">Mitochondrion inner membrane</location>
        <topology evidence="2">Single-pass membrane protein</topology>
    </subcellularLocation>
</comment>
<sequence length="115" mass="13115">MVFASKTYSKSPGSDRFTAAINRRPLLYFGVPFVGIIVIGSYALAELTATKYNVHDNKTKAVSKEENLKLAKNRRRLNLQEEYWRLQAKDDDWEIKRVDDFTASLPTASQGEQQS</sequence>
<evidence type="ECO:0000256" key="2">
    <source>
        <dbReference type="ARBA" id="ARBA00004434"/>
    </source>
</evidence>
<dbReference type="AlphaFoldDB" id="A0A9P6QJM6"/>
<dbReference type="EMBL" id="JAAAJB010000041">
    <property type="protein sequence ID" value="KAG0268795.1"/>
    <property type="molecule type" value="Genomic_DNA"/>
</dbReference>
<gene>
    <name evidence="12" type="ORF">DFQ27_005729</name>
</gene>
<evidence type="ECO:0000313" key="12">
    <source>
        <dbReference type="EMBL" id="KAG0268795.1"/>
    </source>
</evidence>
<keyword evidence="6 11" id="KW-0812">Transmembrane</keyword>
<organism evidence="12 13">
    <name type="scientific">Actinomortierella ambigua</name>
    <dbReference type="NCBI Taxonomy" id="1343610"/>
    <lineage>
        <taxon>Eukaryota</taxon>
        <taxon>Fungi</taxon>
        <taxon>Fungi incertae sedis</taxon>
        <taxon>Mucoromycota</taxon>
        <taxon>Mortierellomycotina</taxon>
        <taxon>Mortierellomycetes</taxon>
        <taxon>Mortierellales</taxon>
        <taxon>Mortierellaceae</taxon>
        <taxon>Actinomortierella</taxon>
    </lineage>
</organism>
<feature type="transmembrane region" description="Helical" evidence="11">
    <location>
        <begin position="26"/>
        <end position="45"/>
    </location>
</feature>
<reference evidence="12" key="1">
    <citation type="journal article" date="2020" name="Fungal Divers.">
        <title>Resolving the Mortierellaceae phylogeny through synthesis of multi-gene phylogenetics and phylogenomics.</title>
        <authorList>
            <person name="Vandepol N."/>
            <person name="Liber J."/>
            <person name="Desiro A."/>
            <person name="Na H."/>
            <person name="Kennedy M."/>
            <person name="Barry K."/>
            <person name="Grigoriev I.V."/>
            <person name="Miller A.N."/>
            <person name="O'Donnell K."/>
            <person name="Stajich J.E."/>
            <person name="Bonito G."/>
        </authorList>
    </citation>
    <scope>NUCLEOTIDE SEQUENCE</scope>
    <source>
        <strain evidence="12">BC1065</strain>
    </source>
</reference>
<keyword evidence="8 11" id="KW-1133">Transmembrane helix</keyword>
<keyword evidence="9" id="KW-0496">Mitochondrion</keyword>
<evidence type="ECO:0000313" key="13">
    <source>
        <dbReference type="Proteomes" id="UP000807716"/>
    </source>
</evidence>
<dbReference type="OrthoDB" id="5516033at2759"/>
<dbReference type="GO" id="GO:0033617">
    <property type="term" value="P:mitochondrial respiratory chain complex IV assembly"/>
    <property type="evidence" value="ECO:0007669"/>
    <property type="project" value="TreeGrafter"/>
</dbReference>
<evidence type="ECO:0000256" key="1">
    <source>
        <dbReference type="ARBA" id="ARBA00002490"/>
    </source>
</evidence>
<evidence type="ECO:0000256" key="4">
    <source>
        <dbReference type="ARBA" id="ARBA00015368"/>
    </source>
</evidence>
<dbReference type="InterPro" id="IPR020164">
    <property type="entry name" value="Cyt_c_Oxase_assmbl_COX16"/>
</dbReference>
<evidence type="ECO:0000256" key="3">
    <source>
        <dbReference type="ARBA" id="ARBA00008370"/>
    </source>
</evidence>
<accession>A0A9P6QJM6</accession>
<name>A0A9P6QJM6_9FUNG</name>
<keyword evidence="10 11" id="KW-0472">Membrane</keyword>
<comment type="similarity">
    <text evidence="3">Belongs to the COX16 family.</text>
</comment>
<evidence type="ECO:0000256" key="5">
    <source>
        <dbReference type="ARBA" id="ARBA00019222"/>
    </source>
</evidence>
<evidence type="ECO:0000256" key="11">
    <source>
        <dbReference type="SAM" id="Phobius"/>
    </source>
</evidence>
<keyword evidence="13" id="KW-1185">Reference proteome</keyword>
<evidence type="ECO:0000256" key="9">
    <source>
        <dbReference type="ARBA" id="ARBA00023128"/>
    </source>
</evidence>
<comment type="function">
    <text evidence="1">Required for the assembly of the mitochondrial respiratory chain complex IV (CIV), also known as cytochrome c oxidase. May participate in merging the COX1 and COX2 assembly lines.</text>
</comment>
<dbReference type="PANTHER" id="PTHR17130">
    <property type="entry name" value="MITOCHONDRIAL OUTER MEMBRANE PROTEIN 25"/>
    <property type="match status" value="1"/>
</dbReference>
<protein>
    <recommendedName>
        <fullName evidence="4">Cytochrome c oxidase assembly protein COX16, mitochondrial</fullName>
    </recommendedName>
    <alternativeName>
        <fullName evidence="5">Cytochrome c oxidase assembly protein cox16, mitochondrial</fullName>
    </alternativeName>
</protein>
<evidence type="ECO:0000256" key="10">
    <source>
        <dbReference type="ARBA" id="ARBA00023136"/>
    </source>
</evidence>
<dbReference type="PANTHER" id="PTHR17130:SF14">
    <property type="entry name" value="CYTOCHROME C OXIDASE ASSEMBLY PROTEIN COX16 HOMOLOG, MITOCHONDRIAL"/>
    <property type="match status" value="1"/>
</dbReference>
<comment type="caution">
    <text evidence="12">The sequence shown here is derived from an EMBL/GenBank/DDBJ whole genome shotgun (WGS) entry which is preliminary data.</text>
</comment>
<dbReference type="Pfam" id="PF14138">
    <property type="entry name" value="COX16"/>
    <property type="match status" value="1"/>
</dbReference>
<keyword evidence="7" id="KW-0999">Mitochondrion inner membrane</keyword>
<evidence type="ECO:0000256" key="7">
    <source>
        <dbReference type="ARBA" id="ARBA00022792"/>
    </source>
</evidence>
<dbReference type="Proteomes" id="UP000807716">
    <property type="component" value="Unassembled WGS sequence"/>
</dbReference>
<evidence type="ECO:0000256" key="8">
    <source>
        <dbReference type="ARBA" id="ARBA00022989"/>
    </source>
</evidence>